<evidence type="ECO:0000259" key="2">
    <source>
        <dbReference type="Pfam" id="PF03633"/>
    </source>
</evidence>
<dbReference type="RefSeq" id="WP_183541033.1">
    <property type="nucleotide sequence ID" value="NZ_JACHHV010000041.1"/>
</dbReference>
<gene>
    <name evidence="4" type="ORF">HNQ37_001617</name>
</gene>
<comment type="caution">
    <text evidence="4">The sequence shown here is derived from an EMBL/GenBank/DDBJ whole genome shotgun (WGS) entry which is preliminary data.</text>
</comment>
<dbReference type="PANTHER" id="PTHR11051">
    <property type="entry name" value="GLYCOSYL HYDROLASE-RELATED"/>
    <property type="match status" value="1"/>
</dbReference>
<evidence type="ECO:0000313" key="5">
    <source>
        <dbReference type="Proteomes" id="UP000562464"/>
    </source>
</evidence>
<keyword evidence="4" id="KW-0808">Transferase</keyword>
<dbReference type="Gene3D" id="2.70.98.40">
    <property type="entry name" value="Glycoside hydrolase, family 65, N-terminal domain"/>
    <property type="match status" value="1"/>
</dbReference>
<dbReference type="GO" id="GO:0005975">
    <property type="term" value="P:carbohydrate metabolic process"/>
    <property type="evidence" value="ECO:0007669"/>
    <property type="project" value="InterPro"/>
</dbReference>
<dbReference type="InterPro" id="IPR011013">
    <property type="entry name" value="Gal_mutarotase_sf_dom"/>
</dbReference>
<dbReference type="InterPro" id="IPR037018">
    <property type="entry name" value="GH65_N"/>
</dbReference>
<dbReference type="GO" id="GO:0030246">
    <property type="term" value="F:carbohydrate binding"/>
    <property type="evidence" value="ECO:0007669"/>
    <property type="project" value="InterPro"/>
</dbReference>
<reference evidence="4 5" key="1">
    <citation type="submission" date="2020-08" db="EMBL/GenBank/DDBJ databases">
        <title>Genomic Encyclopedia of Type Strains, Phase IV (KMG-IV): sequencing the most valuable type-strain genomes for metagenomic binning, comparative biology and taxonomic classification.</title>
        <authorList>
            <person name="Goeker M."/>
        </authorList>
    </citation>
    <scope>NUCLEOTIDE SEQUENCE [LARGE SCALE GENOMIC DNA]</scope>
    <source>
        <strain evidence="4 5">DSM 14925</strain>
    </source>
</reference>
<feature type="domain" description="Glycoside hydrolase family 65 N-terminal" evidence="3">
    <location>
        <begin position="21"/>
        <end position="249"/>
    </location>
</feature>
<dbReference type="Pfam" id="PF03636">
    <property type="entry name" value="Glyco_hydro_65N"/>
    <property type="match status" value="1"/>
</dbReference>
<evidence type="ECO:0000313" key="4">
    <source>
        <dbReference type="EMBL" id="MBB5888704.1"/>
    </source>
</evidence>
<dbReference type="Gene3D" id="1.50.10.10">
    <property type="match status" value="1"/>
</dbReference>
<dbReference type="GO" id="GO:0004553">
    <property type="term" value="F:hydrolase activity, hydrolyzing O-glycosyl compounds"/>
    <property type="evidence" value="ECO:0007669"/>
    <property type="project" value="TreeGrafter"/>
</dbReference>
<dbReference type="InterPro" id="IPR008928">
    <property type="entry name" value="6-hairpin_glycosidase_sf"/>
</dbReference>
<keyword evidence="4" id="KW-0328">Glycosyltransferase</keyword>
<dbReference type="InterPro" id="IPR012341">
    <property type="entry name" value="6hp_glycosidase-like_sf"/>
</dbReference>
<evidence type="ECO:0000259" key="3">
    <source>
        <dbReference type="Pfam" id="PF03636"/>
    </source>
</evidence>
<dbReference type="InterPro" id="IPR005194">
    <property type="entry name" value="Glyco_hydro_65_C"/>
</dbReference>
<feature type="domain" description="Glycoside hydrolase family 65 central catalytic" evidence="1">
    <location>
        <begin position="364"/>
        <end position="487"/>
    </location>
</feature>
<dbReference type="Proteomes" id="UP000562464">
    <property type="component" value="Unassembled WGS sequence"/>
</dbReference>
<dbReference type="Gene3D" id="2.60.420.10">
    <property type="entry name" value="Maltose phosphorylase, domain 3"/>
    <property type="match status" value="1"/>
</dbReference>
<dbReference type="EMBL" id="JACHHV010000041">
    <property type="protein sequence ID" value="MBB5888704.1"/>
    <property type="molecule type" value="Genomic_DNA"/>
</dbReference>
<dbReference type="PANTHER" id="PTHR11051:SF8">
    <property type="entry name" value="PROTEIN-GLUCOSYLGALACTOSYLHYDROXYLYSINE GLUCOSIDASE"/>
    <property type="match status" value="1"/>
</dbReference>
<dbReference type="Pfam" id="PF03632">
    <property type="entry name" value="Glyco_hydro_65m"/>
    <property type="match status" value="1"/>
</dbReference>
<dbReference type="EC" id="2.4.1.216" evidence="4"/>
<dbReference type="InterPro" id="IPR005195">
    <property type="entry name" value="Glyco_hydro_65_M"/>
</dbReference>
<dbReference type="GO" id="GO:0050503">
    <property type="term" value="F:trehalose 6-phosphate phosphorylase activity"/>
    <property type="evidence" value="ECO:0007669"/>
    <property type="project" value="UniProtKB-EC"/>
</dbReference>
<name>A0A841C8N0_9LACT</name>
<dbReference type="InterPro" id="IPR005196">
    <property type="entry name" value="Glyco_hydro_65_N"/>
</dbReference>
<feature type="domain" description="Glycoside hydrolase family 65 C-terminal" evidence="2">
    <location>
        <begin position="610"/>
        <end position="665"/>
    </location>
</feature>
<organism evidence="4 5">
    <name type="scientific">Lactovum miscens</name>
    <dbReference type="NCBI Taxonomy" id="190387"/>
    <lineage>
        <taxon>Bacteria</taxon>
        <taxon>Bacillati</taxon>
        <taxon>Bacillota</taxon>
        <taxon>Bacilli</taxon>
        <taxon>Lactobacillales</taxon>
        <taxon>Streptococcaceae</taxon>
        <taxon>Lactovum</taxon>
    </lineage>
</organism>
<dbReference type="SUPFAM" id="SSF74650">
    <property type="entry name" value="Galactose mutarotase-like"/>
    <property type="match status" value="1"/>
</dbReference>
<dbReference type="Pfam" id="PF03633">
    <property type="entry name" value="Glyco_hydro_65C"/>
    <property type="match status" value="1"/>
</dbReference>
<evidence type="ECO:0000259" key="1">
    <source>
        <dbReference type="Pfam" id="PF03632"/>
    </source>
</evidence>
<dbReference type="AlphaFoldDB" id="A0A841C8N0"/>
<proteinExistence type="predicted"/>
<keyword evidence="5" id="KW-1185">Reference proteome</keyword>
<dbReference type="SUPFAM" id="SSF48208">
    <property type="entry name" value="Six-hairpin glycosidases"/>
    <property type="match status" value="1"/>
</dbReference>
<accession>A0A841C8N0</accession>
<sequence length="677" mass="76732">MTSGWMIDFNKVEIGKISYGQESLMTLGNGYLAWRAAPVWSRCSESHWPGLCIAGFFDHKRKKVTGELTLDDHEVCDGLISLPNPQLIRLLVNGKEVDFSDRNVVDRRSYVDFQHGTQFDKYTVRVEEGYISLTTTKYVDPIKYHSFGFEGTFAATFEGDLILESYIDASMNISENDGITSGKVSDHLFLLKMANNLEIALAAKTAVNGQLIEQIELNQDKQLLESVKQHFRVNESIIFDKVINLATSDEVGNPGKFARDSVESLSLVDIKANSKKYWAEVWGEADIEIKSEDPDIQCLTRMNIFHLWQAAQFNEKSHNDISVRFASLTDKSSVFSYYVTNSPNTARDLLVCLIKRNDPRNEITLVYNLWIYQQITGDSSLMNEIGLEFLLETAKFWLNKTHLEGDKHYHLSNSTLNELHPKNSVLWSDNSYTNLMLTWLLNWVFILPNQNELNLLEIAKKVGFDNDLFNKARAVSKSLFLGISAKGEILLNGYNSVDCLTNIYNLGTGQLKKLIEQLGYYLPENWLQINYGYYLSQKIFRSNTLLSILLASINVTLGDSKTALDYFNEVIGLDNNDLLKKTVAGDTYFVIIGQVLEMIQNKFSGVNLCEGEILISPKLPDSWHKLAFVQKFQGVNLAIEISDQLLYLVADQDISLKVYGKEAKLRSGLLSTFALQK</sequence>
<protein>
    <submittedName>
        <fullName evidence="4">Trehalose 6-phosphate phosphorylase</fullName>
        <ecNumber evidence="4">2.4.1.216</ecNumber>
    </submittedName>
</protein>